<dbReference type="PATRIC" id="fig|1618995.3.peg.616"/>
<feature type="domain" description="Methyltransferase" evidence="3">
    <location>
        <begin position="58"/>
        <end position="151"/>
    </location>
</feature>
<proteinExistence type="predicted"/>
<name>A0A0G0MUK1_9BACT</name>
<dbReference type="Pfam" id="PF13649">
    <property type="entry name" value="Methyltransf_25"/>
    <property type="match status" value="1"/>
</dbReference>
<evidence type="ECO:0000256" key="1">
    <source>
        <dbReference type="ARBA" id="ARBA00022603"/>
    </source>
</evidence>
<dbReference type="InterPro" id="IPR029063">
    <property type="entry name" value="SAM-dependent_MTases_sf"/>
</dbReference>
<dbReference type="PANTHER" id="PTHR43861:SF1">
    <property type="entry name" value="TRANS-ACONITATE 2-METHYLTRANSFERASE"/>
    <property type="match status" value="1"/>
</dbReference>
<dbReference type="AlphaFoldDB" id="A0A0G0MUK1"/>
<dbReference type="InterPro" id="IPR041698">
    <property type="entry name" value="Methyltransf_25"/>
</dbReference>
<evidence type="ECO:0000313" key="4">
    <source>
        <dbReference type="EMBL" id="KKR04091.1"/>
    </source>
</evidence>
<dbReference type="GO" id="GO:0008168">
    <property type="term" value="F:methyltransferase activity"/>
    <property type="evidence" value="ECO:0007669"/>
    <property type="project" value="UniProtKB-KW"/>
</dbReference>
<organism evidence="4 5">
    <name type="scientific">Candidatus Uhrbacteria bacterium GW2011_GWF2_39_13</name>
    <dbReference type="NCBI Taxonomy" id="1618995"/>
    <lineage>
        <taxon>Bacteria</taxon>
        <taxon>Candidatus Uhriibacteriota</taxon>
    </lineage>
</organism>
<protein>
    <submittedName>
        <fullName evidence="4">Methyltransferase type 11</fullName>
    </submittedName>
</protein>
<accession>A0A0G0MUK1</accession>
<dbReference type="SUPFAM" id="SSF53335">
    <property type="entry name" value="S-adenosyl-L-methionine-dependent methyltransferases"/>
    <property type="match status" value="1"/>
</dbReference>
<sequence>MKEREKQPATPTDLNYHYYGKNRYDKDIVSAIPFHREIHESILKELRRRFRPDQAIRVLELGVGTGLTASLIRAAFPNAEFEVVDFSSTMLAHAKKRLGTKKITYRLGDFSKILFHSPCDAVIAVIGIHHLSHSGKRHLFEKIARLLKPGGIFLFGDLMTCADEKNAAENSALHYHHLVEHTTTRAMLRDWAHHHMFLNNLATVENQEKWLRDAGCTVKRLFSKWNTVLLLATKQ</sequence>
<gene>
    <name evidence="4" type="ORF">UT30_C0012G0002</name>
</gene>
<evidence type="ECO:0000256" key="2">
    <source>
        <dbReference type="ARBA" id="ARBA00022679"/>
    </source>
</evidence>
<keyword evidence="2 4" id="KW-0808">Transferase</keyword>
<keyword evidence="1 4" id="KW-0489">Methyltransferase</keyword>
<evidence type="ECO:0000313" key="5">
    <source>
        <dbReference type="Proteomes" id="UP000033935"/>
    </source>
</evidence>
<dbReference type="PANTHER" id="PTHR43861">
    <property type="entry name" value="TRANS-ACONITATE 2-METHYLTRANSFERASE-RELATED"/>
    <property type="match status" value="1"/>
</dbReference>
<comment type="caution">
    <text evidence="4">The sequence shown here is derived from an EMBL/GenBank/DDBJ whole genome shotgun (WGS) entry which is preliminary data.</text>
</comment>
<dbReference type="Proteomes" id="UP000033935">
    <property type="component" value="Unassembled WGS sequence"/>
</dbReference>
<reference evidence="4 5" key="1">
    <citation type="journal article" date="2015" name="Nature">
        <title>rRNA introns, odd ribosomes, and small enigmatic genomes across a large radiation of phyla.</title>
        <authorList>
            <person name="Brown C.T."/>
            <person name="Hug L.A."/>
            <person name="Thomas B.C."/>
            <person name="Sharon I."/>
            <person name="Castelle C.J."/>
            <person name="Singh A."/>
            <person name="Wilkins M.J."/>
            <person name="Williams K.H."/>
            <person name="Banfield J.F."/>
        </authorList>
    </citation>
    <scope>NUCLEOTIDE SEQUENCE [LARGE SCALE GENOMIC DNA]</scope>
</reference>
<dbReference type="GO" id="GO:0032259">
    <property type="term" value="P:methylation"/>
    <property type="evidence" value="ECO:0007669"/>
    <property type="project" value="UniProtKB-KW"/>
</dbReference>
<evidence type="ECO:0000259" key="3">
    <source>
        <dbReference type="Pfam" id="PF13649"/>
    </source>
</evidence>
<dbReference type="CDD" id="cd02440">
    <property type="entry name" value="AdoMet_MTases"/>
    <property type="match status" value="1"/>
</dbReference>
<dbReference type="Gene3D" id="3.40.50.150">
    <property type="entry name" value="Vaccinia Virus protein VP39"/>
    <property type="match status" value="1"/>
</dbReference>
<dbReference type="EMBL" id="LBWG01000012">
    <property type="protein sequence ID" value="KKR04091.1"/>
    <property type="molecule type" value="Genomic_DNA"/>
</dbReference>